<reference evidence="2 3" key="1">
    <citation type="journal article" date="2024" name="Plant Biotechnol. J.">
        <title>Dendrobium thyrsiflorum genome and its molecular insights into genes involved in important horticultural traits.</title>
        <authorList>
            <person name="Chen B."/>
            <person name="Wang J.Y."/>
            <person name="Zheng P.J."/>
            <person name="Li K.L."/>
            <person name="Liang Y.M."/>
            <person name="Chen X.F."/>
            <person name="Zhang C."/>
            <person name="Zhao X."/>
            <person name="He X."/>
            <person name="Zhang G.Q."/>
            <person name="Liu Z.J."/>
            <person name="Xu Q."/>
        </authorList>
    </citation>
    <scope>NUCLEOTIDE SEQUENCE [LARGE SCALE GENOMIC DNA]</scope>
    <source>
        <strain evidence="2">GZMU011</strain>
    </source>
</reference>
<dbReference type="Proteomes" id="UP001552299">
    <property type="component" value="Unassembled WGS sequence"/>
</dbReference>
<comment type="caution">
    <text evidence="2">The sequence shown here is derived from an EMBL/GenBank/DDBJ whole genome shotgun (WGS) entry which is preliminary data.</text>
</comment>
<evidence type="ECO:0000313" key="2">
    <source>
        <dbReference type="EMBL" id="KAL0917784.1"/>
    </source>
</evidence>
<accession>A0ABD0UYU3</accession>
<dbReference type="InterPro" id="IPR044251">
    <property type="entry name" value="LHP1-like"/>
</dbReference>
<name>A0ABD0UYU3_DENTH</name>
<proteinExistence type="predicted"/>
<feature type="compositionally biased region" description="Basic and acidic residues" evidence="1">
    <location>
        <begin position="55"/>
        <end position="67"/>
    </location>
</feature>
<gene>
    <name evidence="2" type="ORF">M5K25_012872</name>
</gene>
<dbReference type="AlphaFoldDB" id="A0ABD0UYU3"/>
<dbReference type="PANTHER" id="PTHR47240">
    <property type="entry name" value="CHROMO DOMAIN-CONTAINING PROTEIN LHP1"/>
    <property type="match status" value="1"/>
</dbReference>
<dbReference type="PANTHER" id="PTHR47240:SF2">
    <property type="entry name" value="CHROMO DOMAIN-CONTAINING PROTEIN LHP1"/>
    <property type="match status" value="1"/>
</dbReference>
<feature type="region of interest" description="Disordered" evidence="1">
    <location>
        <begin position="48"/>
        <end position="67"/>
    </location>
</feature>
<sequence length="145" mass="16496">MATSLFFYCSFPDLTPKPNLSMTSGSRHEKRIILIAAGESSPFFFDTRRSAKKPRTGEEIGDKAKKLDDSTNPHIITKMLKTIHFHASVIDNVQHVSILFKALRSDGQEVLVDDKDLKLNNPLLLRSYYEQHHRNSSLSRVAKLK</sequence>
<protein>
    <submittedName>
        <fullName evidence="2">Uncharacterized protein</fullName>
    </submittedName>
</protein>
<evidence type="ECO:0000256" key="1">
    <source>
        <dbReference type="SAM" id="MobiDB-lite"/>
    </source>
</evidence>
<dbReference type="EMBL" id="JANQDX010000010">
    <property type="protein sequence ID" value="KAL0917784.1"/>
    <property type="molecule type" value="Genomic_DNA"/>
</dbReference>
<evidence type="ECO:0000313" key="3">
    <source>
        <dbReference type="Proteomes" id="UP001552299"/>
    </source>
</evidence>
<organism evidence="2 3">
    <name type="scientific">Dendrobium thyrsiflorum</name>
    <name type="common">Pinecone-like raceme dendrobium</name>
    <name type="synonym">Orchid</name>
    <dbReference type="NCBI Taxonomy" id="117978"/>
    <lineage>
        <taxon>Eukaryota</taxon>
        <taxon>Viridiplantae</taxon>
        <taxon>Streptophyta</taxon>
        <taxon>Embryophyta</taxon>
        <taxon>Tracheophyta</taxon>
        <taxon>Spermatophyta</taxon>
        <taxon>Magnoliopsida</taxon>
        <taxon>Liliopsida</taxon>
        <taxon>Asparagales</taxon>
        <taxon>Orchidaceae</taxon>
        <taxon>Epidendroideae</taxon>
        <taxon>Malaxideae</taxon>
        <taxon>Dendrobiinae</taxon>
        <taxon>Dendrobium</taxon>
    </lineage>
</organism>
<keyword evidence="3" id="KW-1185">Reference proteome</keyword>